<evidence type="ECO:0000256" key="2">
    <source>
        <dbReference type="SAM" id="SignalP"/>
    </source>
</evidence>
<dbReference type="EMBL" id="ACEQ02000046">
    <property type="protein sequence ID" value="EEZ74450.1"/>
    <property type="molecule type" value="Genomic_DNA"/>
</dbReference>
<organism evidence="3 4">
    <name type="scientific">Neisseria lactamica ATCC 23970</name>
    <dbReference type="NCBI Taxonomy" id="546265"/>
    <lineage>
        <taxon>Bacteria</taxon>
        <taxon>Pseudomonadati</taxon>
        <taxon>Pseudomonadota</taxon>
        <taxon>Betaproteobacteria</taxon>
        <taxon>Neisseriales</taxon>
        <taxon>Neisseriaceae</taxon>
        <taxon>Neisseria</taxon>
    </lineage>
</organism>
<feature type="region of interest" description="Disordered" evidence="1">
    <location>
        <begin position="28"/>
        <end position="69"/>
    </location>
</feature>
<evidence type="ECO:0000313" key="3">
    <source>
        <dbReference type="EMBL" id="EEZ74450.1"/>
    </source>
</evidence>
<gene>
    <name evidence="3" type="ORF">NEILACOT_05533</name>
</gene>
<feature type="signal peptide" evidence="2">
    <location>
        <begin position="1"/>
        <end position="23"/>
    </location>
</feature>
<feature type="compositionally biased region" description="Basic and acidic residues" evidence="1">
    <location>
        <begin position="29"/>
        <end position="57"/>
    </location>
</feature>
<dbReference type="Proteomes" id="UP000003843">
    <property type="component" value="Unassembled WGS sequence"/>
</dbReference>
<name>D0WD97_NEILA</name>
<comment type="caution">
    <text evidence="3">The sequence shown here is derived from an EMBL/GenBank/DDBJ whole genome shotgun (WGS) entry which is preliminary data.</text>
</comment>
<sequence length="96" mass="10723">MSAIHTHLSLAILAAFSFQAALADTIEESESRRQEMRRRQQEQQLQHEVDVRLDDTRQSTLTPSAAESAESPCFPIHTVTLTGDAAGRFQFALKKP</sequence>
<reference evidence="3 4" key="1">
    <citation type="submission" date="2009-10" db="EMBL/GenBank/DDBJ databases">
        <authorList>
            <person name="Weinstock G."/>
            <person name="Sodergren E."/>
            <person name="Clifton S."/>
            <person name="Fulton L."/>
            <person name="Fulton B."/>
            <person name="Courtney L."/>
            <person name="Fronick C."/>
            <person name="Harrison M."/>
            <person name="Strong C."/>
            <person name="Farmer C."/>
            <person name="Delahaunty K."/>
            <person name="Markovic C."/>
            <person name="Hall O."/>
            <person name="Minx P."/>
            <person name="Tomlinson C."/>
            <person name="Mitreva M."/>
            <person name="Nelson J."/>
            <person name="Hou S."/>
            <person name="Wollam A."/>
            <person name="Pepin K.H."/>
            <person name="Johnson M."/>
            <person name="Bhonagiri V."/>
            <person name="Nash W.E."/>
            <person name="Warren W."/>
            <person name="Chinwalla A."/>
            <person name="Mardis E.R."/>
            <person name="Wilson R.K."/>
        </authorList>
    </citation>
    <scope>NUCLEOTIDE SEQUENCE [LARGE SCALE GENOMIC DNA]</scope>
    <source>
        <strain evidence="3 4">ATCC 23970</strain>
    </source>
</reference>
<keyword evidence="2" id="KW-0732">Signal</keyword>
<protein>
    <submittedName>
        <fullName evidence="3">Uncharacterized protein</fullName>
    </submittedName>
</protein>
<evidence type="ECO:0000256" key="1">
    <source>
        <dbReference type="SAM" id="MobiDB-lite"/>
    </source>
</evidence>
<proteinExistence type="predicted"/>
<evidence type="ECO:0000313" key="4">
    <source>
        <dbReference type="Proteomes" id="UP000003843"/>
    </source>
</evidence>
<accession>D0WD97</accession>
<dbReference type="AlphaFoldDB" id="D0WD97"/>
<feature type="chain" id="PRO_5003017749" evidence="2">
    <location>
        <begin position="24"/>
        <end position="96"/>
    </location>
</feature>